<evidence type="ECO:0000313" key="7">
    <source>
        <dbReference type="EMBL" id="GGD31483.1"/>
    </source>
</evidence>
<keyword evidence="4 5" id="KW-0949">S-adenosyl-L-methionine</keyword>
<organism evidence="7 8">
    <name type="scientific">Sinisalibacter lacisalsi</name>
    <dbReference type="NCBI Taxonomy" id="1526570"/>
    <lineage>
        <taxon>Bacteria</taxon>
        <taxon>Pseudomonadati</taxon>
        <taxon>Pseudomonadota</taxon>
        <taxon>Alphaproteobacteria</taxon>
        <taxon>Rhodobacterales</taxon>
        <taxon>Roseobacteraceae</taxon>
        <taxon>Sinisalibacter</taxon>
    </lineage>
</organism>
<feature type="domain" description="CheR-type methyltransferase" evidence="6">
    <location>
        <begin position="16"/>
        <end position="288"/>
    </location>
</feature>
<keyword evidence="2 5" id="KW-0489">Methyltransferase</keyword>
<sequence length="299" mass="32714">MIEARTDHRPGAGSHELNAAALARISALARREAGLDIAPGKSAMVRTRLSRRLRLLGLPDFDAYCDLVSGADGKAELAAMISALTTNVSHFFREQHHFDILREETLAALADAAQTGGRVRIWSAGCANGQEPYSIAMTLLEAGISPDADVRVLATDIDAAVVSHARLGRYPQAMVENIPESLRAAYFDLGDSPTEPFWTAGPALRRLTRFRVLNLLDDWPMRGAFDAIFCRNVVIYFDAPTQERLWPRFAAALRADGWLFLGHSERLSASARPFFENRGVTAYRRSGVPVSAAAPIKPT</sequence>
<dbReference type="Gene3D" id="3.40.50.150">
    <property type="entry name" value="Vaccinia Virus protein VP39"/>
    <property type="match status" value="1"/>
</dbReference>
<keyword evidence="8" id="KW-1185">Reference proteome</keyword>
<dbReference type="SMART" id="SM00138">
    <property type="entry name" value="MeTrc"/>
    <property type="match status" value="1"/>
</dbReference>
<evidence type="ECO:0000256" key="2">
    <source>
        <dbReference type="ARBA" id="ARBA00022603"/>
    </source>
</evidence>
<dbReference type="InterPro" id="IPR022642">
    <property type="entry name" value="CheR_C"/>
</dbReference>
<comment type="function">
    <text evidence="5">Methylation of the membrane-bound methyl-accepting chemotaxis proteins (MCP) to form gamma-glutamyl methyl ester residues in MCP.</text>
</comment>
<evidence type="ECO:0000259" key="6">
    <source>
        <dbReference type="PROSITE" id="PS50123"/>
    </source>
</evidence>
<gene>
    <name evidence="7" type="primary">cheR</name>
    <name evidence="7" type="ORF">GCM10011358_14410</name>
</gene>
<dbReference type="PROSITE" id="PS50123">
    <property type="entry name" value="CHER"/>
    <property type="match status" value="1"/>
</dbReference>
<dbReference type="InterPro" id="IPR000780">
    <property type="entry name" value="CheR_MeTrfase"/>
</dbReference>
<protein>
    <recommendedName>
        <fullName evidence="5">Chemotaxis protein methyltransferase</fullName>
        <ecNumber evidence="5">2.1.1.80</ecNumber>
    </recommendedName>
</protein>
<dbReference type="InterPro" id="IPR050903">
    <property type="entry name" value="Bact_Chemotaxis_MeTrfase"/>
</dbReference>
<evidence type="ECO:0000256" key="4">
    <source>
        <dbReference type="ARBA" id="ARBA00022691"/>
    </source>
</evidence>
<evidence type="ECO:0000256" key="3">
    <source>
        <dbReference type="ARBA" id="ARBA00022679"/>
    </source>
</evidence>
<evidence type="ECO:0000256" key="5">
    <source>
        <dbReference type="PIRNR" id="PIRNR000410"/>
    </source>
</evidence>
<dbReference type="EC" id="2.1.1.80" evidence="5"/>
<keyword evidence="3 5" id="KW-0808">Transferase</keyword>
<dbReference type="InterPro" id="IPR026024">
    <property type="entry name" value="Chemotaxis_MeTrfase_CheR"/>
</dbReference>
<dbReference type="InterPro" id="IPR029063">
    <property type="entry name" value="SAM-dependent_MTases_sf"/>
</dbReference>
<dbReference type="RefSeq" id="WP_229738137.1">
    <property type="nucleotide sequence ID" value="NZ_BMGI01000002.1"/>
</dbReference>
<comment type="caution">
    <text evidence="7">The sequence shown here is derived from an EMBL/GenBank/DDBJ whole genome shotgun (WGS) entry which is preliminary data.</text>
</comment>
<dbReference type="Pfam" id="PF03705">
    <property type="entry name" value="CheR_N"/>
    <property type="match status" value="1"/>
</dbReference>
<reference evidence="8" key="1">
    <citation type="journal article" date="2019" name="Int. J. Syst. Evol. Microbiol.">
        <title>The Global Catalogue of Microorganisms (GCM) 10K type strain sequencing project: providing services to taxonomists for standard genome sequencing and annotation.</title>
        <authorList>
            <consortium name="The Broad Institute Genomics Platform"/>
            <consortium name="The Broad Institute Genome Sequencing Center for Infectious Disease"/>
            <person name="Wu L."/>
            <person name="Ma J."/>
        </authorList>
    </citation>
    <scope>NUCLEOTIDE SEQUENCE [LARGE SCALE GENOMIC DNA]</scope>
    <source>
        <strain evidence="8">CGMCC 1.12922</strain>
    </source>
</reference>
<dbReference type="PANTHER" id="PTHR24422:SF19">
    <property type="entry name" value="CHEMOTAXIS PROTEIN METHYLTRANSFERASE"/>
    <property type="match status" value="1"/>
</dbReference>
<evidence type="ECO:0000313" key="8">
    <source>
        <dbReference type="Proteomes" id="UP000617355"/>
    </source>
</evidence>
<dbReference type="SUPFAM" id="SSF53335">
    <property type="entry name" value="S-adenosyl-L-methionine-dependent methyltransferases"/>
    <property type="match status" value="1"/>
</dbReference>
<dbReference type="Pfam" id="PF01739">
    <property type="entry name" value="CheR"/>
    <property type="match status" value="1"/>
</dbReference>
<dbReference type="GO" id="GO:0032259">
    <property type="term" value="P:methylation"/>
    <property type="evidence" value="ECO:0007669"/>
    <property type="project" value="UniProtKB-KW"/>
</dbReference>
<dbReference type="PIRSF" id="PIRSF000410">
    <property type="entry name" value="CheR"/>
    <property type="match status" value="1"/>
</dbReference>
<dbReference type="Gene3D" id="1.10.155.10">
    <property type="entry name" value="Chemotaxis receptor methyltransferase CheR, N-terminal domain"/>
    <property type="match status" value="1"/>
</dbReference>
<dbReference type="EMBL" id="BMGI01000002">
    <property type="protein sequence ID" value="GGD31483.1"/>
    <property type="molecule type" value="Genomic_DNA"/>
</dbReference>
<dbReference type="PRINTS" id="PR00996">
    <property type="entry name" value="CHERMTFRASE"/>
</dbReference>
<name>A0ABQ1QMJ1_9RHOB</name>
<evidence type="ECO:0000256" key="1">
    <source>
        <dbReference type="ARBA" id="ARBA00001541"/>
    </source>
</evidence>
<dbReference type="PANTHER" id="PTHR24422">
    <property type="entry name" value="CHEMOTAXIS PROTEIN METHYLTRANSFERASE"/>
    <property type="match status" value="1"/>
</dbReference>
<accession>A0ABQ1QMJ1</accession>
<dbReference type="InterPro" id="IPR022641">
    <property type="entry name" value="CheR_N"/>
</dbReference>
<proteinExistence type="predicted"/>
<comment type="catalytic activity">
    <reaction evidence="1 5">
        <text>L-glutamyl-[protein] + S-adenosyl-L-methionine = [protein]-L-glutamate 5-O-methyl ester + S-adenosyl-L-homocysteine</text>
        <dbReference type="Rhea" id="RHEA:24452"/>
        <dbReference type="Rhea" id="RHEA-COMP:10208"/>
        <dbReference type="Rhea" id="RHEA-COMP:10311"/>
        <dbReference type="ChEBI" id="CHEBI:29973"/>
        <dbReference type="ChEBI" id="CHEBI:57856"/>
        <dbReference type="ChEBI" id="CHEBI:59789"/>
        <dbReference type="ChEBI" id="CHEBI:82795"/>
        <dbReference type="EC" id="2.1.1.80"/>
    </reaction>
</comment>
<dbReference type="SUPFAM" id="SSF47757">
    <property type="entry name" value="Chemotaxis receptor methyltransferase CheR, N-terminal domain"/>
    <property type="match status" value="1"/>
</dbReference>
<dbReference type="Proteomes" id="UP000617355">
    <property type="component" value="Unassembled WGS sequence"/>
</dbReference>
<dbReference type="GO" id="GO:0008168">
    <property type="term" value="F:methyltransferase activity"/>
    <property type="evidence" value="ECO:0007669"/>
    <property type="project" value="UniProtKB-KW"/>
</dbReference>
<dbReference type="InterPro" id="IPR036804">
    <property type="entry name" value="CheR_N_sf"/>
</dbReference>